<evidence type="ECO:0000256" key="6">
    <source>
        <dbReference type="SAM" id="Phobius"/>
    </source>
</evidence>
<dbReference type="PROSITE" id="PS50262">
    <property type="entry name" value="G_PROTEIN_RECEP_F1_2"/>
    <property type="match status" value="1"/>
</dbReference>
<dbReference type="SUPFAM" id="SSF81321">
    <property type="entry name" value="Family A G protein-coupled receptor-like"/>
    <property type="match status" value="1"/>
</dbReference>
<dbReference type="OMA" id="KLSYGWA"/>
<dbReference type="Proteomes" id="UP000002358">
    <property type="component" value="Chromosome 2"/>
</dbReference>
<keyword evidence="4 6" id="KW-1133">Transmembrane helix</keyword>
<name>A0A7M7LRW4_NASVI</name>
<dbReference type="PRINTS" id="PR00237">
    <property type="entry name" value="GPCRRHODOPSN"/>
</dbReference>
<evidence type="ECO:0000313" key="9">
    <source>
        <dbReference type="Proteomes" id="UP000002358"/>
    </source>
</evidence>
<dbReference type="FunCoup" id="A0A7M7LRW4">
    <property type="interactions" value="47"/>
</dbReference>
<feature type="transmembrane region" description="Helical" evidence="6">
    <location>
        <begin position="345"/>
        <end position="361"/>
    </location>
</feature>
<reference evidence="8" key="1">
    <citation type="submission" date="2021-01" db="UniProtKB">
        <authorList>
            <consortium name="EnsemblMetazoa"/>
        </authorList>
    </citation>
    <scope>IDENTIFICATION</scope>
</reference>
<dbReference type="InterPro" id="IPR019427">
    <property type="entry name" value="7TM_GPCR_serpentine_rcpt_Srw"/>
</dbReference>
<feature type="transmembrane region" description="Helical" evidence="6">
    <location>
        <begin position="60"/>
        <end position="81"/>
    </location>
</feature>
<keyword evidence="5 6" id="KW-0472">Membrane</keyword>
<gene>
    <name evidence="8" type="primary">100118228</name>
</gene>
<evidence type="ECO:0000256" key="5">
    <source>
        <dbReference type="ARBA" id="ARBA00023136"/>
    </source>
</evidence>
<dbReference type="Pfam" id="PF10324">
    <property type="entry name" value="7TM_GPCR_Srw"/>
    <property type="match status" value="2"/>
</dbReference>
<organism evidence="8 9">
    <name type="scientific">Nasonia vitripennis</name>
    <name type="common">Parasitic wasp</name>
    <dbReference type="NCBI Taxonomy" id="7425"/>
    <lineage>
        <taxon>Eukaryota</taxon>
        <taxon>Metazoa</taxon>
        <taxon>Ecdysozoa</taxon>
        <taxon>Arthropoda</taxon>
        <taxon>Hexapoda</taxon>
        <taxon>Insecta</taxon>
        <taxon>Pterygota</taxon>
        <taxon>Neoptera</taxon>
        <taxon>Endopterygota</taxon>
        <taxon>Hymenoptera</taxon>
        <taxon>Apocrita</taxon>
        <taxon>Proctotrupomorpha</taxon>
        <taxon>Chalcidoidea</taxon>
        <taxon>Pteromalidae</taxon>
        <taxon>Pteromalinae</taxon>
        <taxon>Nasonia</taxon>
    </lineage>
</organism>
<dbReference type="AlphaFoldDB" id="A0A7M7LRW4"/>
<comment type="subcellular location">
    <subcellularLocation>
        <location evidence="1">Membrane</location>
    </subcellularLocation>
</comment>
<dbReference type="InParanoid" id="A0A7M7LRW4"/>
<feature type="transmembrane region" description="Helical" evidence="6">
    <location>
        <begin position="226"/>
        <end position="253"/>
    </location>
</feature>
<keyword evidence="3 6" id="KW-0812">Transmembrane</keyword>
<dbReference type="KEGG" id="nvi:100118228"/>
<dbReference type="GO" id="GO:0005886">
    <property type="term" value="C:plasma membrane"/>
    <property type="evidence" value="ECO:0007669"/>
    <property type="project" value="TreeGrafter"/>
</dbReference>
<evidence type="ECO:0000256" key="4">
    <source>
        <dbReference type="ARBA" id="ARBA00022989"/>
    </source>
</evidence>
<keyword evidence="9" id="KW-1185">Reference proteome</keyword>
<evidence type="ECO:0000259" key="7">
    <source>
        <dbReference type="PROSITE" id="PS50262"/>
    </source>
</evidence>
<dbReference type="OrthoDB" id="5864054at2759"/>
<accession>A0A7M7LRW4</accession>
<dbReference type="GO" id="GO:0008528">
    <property type="term" value="F:G protein-coupled peptide receptor activity"/>
    <property type="evidence" value="ECO:0007669"/>
    <property type="project" value="InterPro"/>
</dbReference>
<feature type="transmembrane region" description="Helical" evidence="6">
    <location>
        <begin position="147"/>
        <end position="166"/>
    </location>
</feature>
<feature type="transmembrane region" description="Helical" evidence="6">
    <location>
        <begin position="302"/>
        <end position="325"/>
    </location>
</feature>
<feature type="transmembrane region" description="Helical" evidence="6">
    <location>
        <begin position="101"/>
        <end position="126"/>
    </location>
</feature>
<comment type="similarity">
    <text evidence="2">Belongs to the G-protein coupled receptor 1 family.</text>
</comment>
<dbReference type="InterPro" id="IPR000276">
    <property type="entry name" value="GPCR_Rhodpsn"/>
</dbReference>
<dbReference type="CDD" id="cd14978">
    <property type="entry name" value="7tmA_FMRFamide_R-like"/>
    <property type="match status" value="1"/>
</dbReference>
<feature type="domain" description="G-protein coupled receptors family 1 profile" evidence="7">
    <location>
        <begin position="41"/>
        <end position="358"/>
    </location>
</feature>
<dbReference type="EnsemblMetazoa" id="XM_008216207">
    <property type="protein sequence ID" value="XP_008214429"/>
    <property type="gene ID" value="LOC100118228"/>
</dbReference>
<dbReference type="PANTHER" id="PTHR46273">
    <property type="entry name" value="MYOSUPPRESSIN RECEPTOR 1, ISOFORM B-RELATED"/>
    <property type="match status" value="1"/>
</dbReference>
<feature type="transmembrane region" description="Helical" evidence="6">
    <location>
        <begin position="26"/>
        <end position="48"/>
    </location>
</feature>
<dbReference type="InterPro" id="IPR053219">
    <property type="entry name" value="GPCR_Dmsr-1"/>
</dbReference>
<evidence type="ECO:0000256" key="1">
    <source>
        <dbReference type="ARBA" id="ARBA00004370"/>
    </source>
</evidence>
<dbReference type="Gene3D" id="1.20.1070.10">
    <property type="entry name" value="Rhodopsin 7-helix transmembrane proteins"/>
    <property type="match status" value="1"/>
</dbReference>
<evidence type="ECO:0000256" key="3">
    <source>
        <dbReference type="ARBA" id="ARBA00022692"/>
    </source>
</evidence>
<sequence length="408" mass="46040">MSNASAGYNFTCGSGVDSFHTSYVAIHGWASLLVCIFGSIANGLNIAVLTRREMSSPTNAILTGLAVADMLVMIEYIPYAVHSYLYHRPKRETYTYAWTVFVLFHSNFAQVFHTISIWLTVTLAVWRYIAVAHPQKNREWCSYNRTIMAIVAAYVICPLICFPLYVTTEVTSKNVTLDANDRQINLTGNGSSHYYSGRSGADANNATLYFVALTESAQNGLKEMNFWMYSVVIKLIPCLALTILSLRLIMALVEAKKRRKKLTSTTMLKMEESINLAESKKRKRKASRMMDKEKQTDRTTKMLLAVLLLFLLTEFPQGTLGLLSVVLGPDFFNTCYVKLGEAMDILALINSAINFILYCAMSRQFRTTFNQLFCRWKLLGRWLPVPQHAENNNGNMATNHTVTQVTQV</sequence>
<evidence type="ECO:0000256" key="2">
    <source>
        <dbReference type="ARBA" id="ARBA00010663"/>
    </source>
</evidence>
<protein>
    <recommendedName>
        <fullName evidence="7">G-protein coupled receptors family 1 profile domain-containing protein</fullName>
    </recommendedName>
</protein>
<proteinExistence type="inferred from homology"/>
<evidence type="ECO:0000313" key="8">
    <source>
        <dbReference type="EnsemblMetazoa" id="XP_008214429"/>
    </source>
</evidence>
<dbReference type="InterPro" id="IPR017452">
    <property type="entry name" value="GPCR_Rhodpsn_7TM"/>
</dbReference>
<dbReference type="PANTHER" id="PTHR46273:SF15">
    <property type="entry name" value="MYOSUPPRESSIN RECEPTOR 1, ISOFORM B-RELATED"/>
    <property type="match status" value="1"/>
</dbReference>